<keyword evidence="3" id="KW-1185">Reference proteome</keyword>
<evidence type="ECO:0000313" key="3">
    <source>
        <dbReference type="Proteomes" id="UP000219440"/>
    </source>
</evidence>
<name>A0A2C9A2Q3_9MICO</name>
<dbReference type="SMART" id="SM00450">
    <property type="entry name" value="RHOD"/>
    <property type="match status" value="1"/>
</dbReference>
<gene>
    <name evidence="2" type="ORF">SAMN06296378_2749</name>
</gene>
<dbReference type="Proteomes" id="UP000219440">
    <property type="component" value="Unassembled WGS sequence"/>
</dbReference>
<dbReference type="GO" id="GO:0016740">
    <property type="term" value="F:transferase activity"/>
    <property type="evidence" value="ECO:0007669"/>
    <property type="project" value="UniProtKB-KW"/>
</dbReference>
<feature type="domain" description="Rhodanese" evidence="1">
    <location>
        <begin position="21"/>
        <end position="108"/>
    </location>
</feature>
<dbReference type="PANTHER" id="PTHR43031">
    <property type="entry name" value="FAD-DEPENDENT OXIDOREDUCTASE"/>
    <property type="match status" value="1"/>
</dbReference>
<accession>A0A2C9A2Q3</accession>
<reference evidence="2 3" key="1">
    <citation type="submission" date="2017-09" db="EMBL/GenBank/DDBJ databases">
        <authorList>
            <person name="Ehlers B."/>
            <person name="Leendertz F.H."/>
        </authorList>
    </citation>
    <scope>NUCLEOTIDE SEQUENCE [LARGE SCALE GENOMIC DNA]</scope>
    <source>
        <strain evidence="2 3">CGMCC 1.05381</strain>
    </source>
</reference>
<protein>
    <submittedName>
        <fullName evidence="2">Rhodanese-related sulfurtransferase</fullName>
    </submittedName>
</protein>
<dbReference type="CDD" id="cd00158">
    <property type="entry name" value="RHOD"/>
    <property type="match status" value="1"/>
</dbReference>
<proteinExistence type="predicted"/>
<dbReference type="InterPro" id="IPR001763">
    <property type="entry name" value="Rhodanese-like_dom"/>
</dbReference>
<dbReference type="SUPFAM" id="SSF52821">
    <property type="entry name" value="Rhodanese/Cell cycle control phosphatase"/>
    <property type="match status" value="1"/>
</dbReference>
<dbReference type="PROSITE" id="PS50206">
    <property type="entry name" value="RHODANESE_3"/>
    <property type="match status" value="1"/>
</dbReference>
<dbReference type="EMBL" id="OCST01000006">
    <property type="protein sequence ID" value="SOE73518.1"/>
    <property type="molecule type" value="Genomic_DNA"/>
</dbReference>
<dbReference type="OrthoDB" id="9800872at2"/>
<dbReference type="RefSeq" id="WP_097061811.1">
    <property type="nucleotide sequence ID" value="NZ_BMLC01000001.1"/>
</dbReference>
<dbReference type="InterPro" id="IPR036873">
    <property type="entry name" value="Rhodanese-like_dom_sf"/>
</dbReference>
<evidence type="ECO:0000313" key="2">
    <source>
        <dbReference type="EMBL" id="SOE73518.1"/>
    </source>
</evidence>
<evidence type="ECO:0000259" key="1">
    <source>
        <dbReference type="PROSITE" id="PS50206"/>
    </source>
</evidence>
<dbReference type="AlphaFoldDB" id="A0A2C9A2Q3"/>
<dbReference type="Gene3D" id="3.40.250.10">
    <property type="entry name" value="Rhodanese-like domain"/>
    <property type="match status" value="1"/>
</dbReference>
<organism evidence="2 3">
    <name type="scientific">Salinibacterium xinjiangense</name>
    <dbReference type="NCBI Taxonomy" id="386302"/>
    <lineage>
        <taxon>Bacteria</taxon>
        <taxon>Bacillati</taxon>
        <taxon>Actinomycetota</taxon>
        <taxon>Actinomycetes</taxon>
        <taxon>Micrococcales</taxon>
        <taxon>Microbacteriaceae</taxon>
        <taxon>Salinibacterium</taxon>
    </lineage>
</organism>
<dbReference type="InterPro" id="IPR050229">
    <property type="entry name" value="GlpE_sulfurtransferase"/>
</dbReference>
<dbReference type="PANTHER" id="PTHR43031:SF1">
    <property type="entry name" value="PYRIDINE NUCLEOTIDE-DISULPHIDE OXIDOREDUCTASE"/>
    <property type="match status" value="1"/>
</dbReference>
<dbReference type="Pfam" id="PF00581">
    <property type="entry name" value="Rhodanese"/>
    <property type="match status" value="1"/>
</dbReference>
<sequence>MSNSDSVELPGVSVEKAMKELSEGVILVDVREQDEWDAGHAPGATFLPLSALQERVSELPRDSRLLIVCHSGGRSLRATNFLRSEGLDAVNVEGGMSAWSAAGGSVVVDSHTANADED</sequence>
<keyword evidence="2" id="KW-0808">Transferase</keyword>